<proteinExistence type="predicted"/>
<feature type="domain" description="Transglutaminase-like" evidence="3">
    <location>
        <begin position="483"/>
        <end position="558"/>
    </location>
</feature>
<dbReference type="PANTHER" id="PTHR42736:SF1">
    <property type="entry name" value="PROTEIN-GLUTAMINE GAMMA-GLUTAMYLTRANSFERASE"/>
    <property type="match status" value="1"/>
</dbReference>
<comment type="caution">
    <text evidence="4">The sequence shown here is derived from an EMBL/GenBank/DDBJ whole genome shotgun (WGS) entry which is preliminary data.</text>
</comment>
<keyword evidence="2" id="KW-1133">Transmembrane helix</keyword>
<evidence type="ECO:0000256" key="2">
    <source>
        <dbReference type="SAM" id="Phobius"/>
    </source>
</evidence>
<feature type="compositionally biased region" description="Low complexity" evidence="1">
    <location>
        <begin position="581"/>
        <end position="596"/>
    </location>
</feature>
<name>A0A7W4V2W6_9MICO</name>
<dbReference type="Gene3D" id="3.10.620.30">
    <property type="match status" value="1"/>
</dbReference>
<feature type="transmembrane region" description="Helical" evidence="2">
    <location>
        <begin position="118"/>
        <end position="145"/>
    </location>
</feature>
<evidence type="ECO:0000256" key="1">
    <source>
        <dbReference type="SAM" id="MobiDB-lite"/>
    </source>
</evidence>
<evidence type="ECO:0000313" key="4">
    <source>
        <dbReference type="EMBL" id="MBB2975168.1"/>
    </source>
</evidence>
<keyword evidence="5" id="KW-1185">Reference proteome</keyword>
<dbReference type="InterPro" id="IPR052901">
    <property type="entry name" value="Bact_TGase-like"/>
</dbReference>
<keyword evidence="4" id="KW-0645">Protease</keyword>
<organism evidence="4 5">
    <name type="scientific">Microbacterium endophyticum</name>
    <dbReference type="NCBI Taxonomy" id="1526412"/>
    <lineage>
        <taxon>Bacteria</taxon>
        <taxon>Bacillati</taxon>
        <taxon>Actinomycetota</taxon>
        <taxon>Actinomycetes</taxon>
        <taxon>Micrococcales</taxon>
        <taxon>Microbacteriaceae</taxon>
        <taxon>Microbacterium</taxon>
    </lineage>
</organism>
<accession>A0A7W4V2W6</accession>
<keyword evidence="2" id="KW-0472">Membrane</keyword>
<evidence type="ECO:0000313" key="5">
    <source>
        <dbReference type="Proteomes" id="UP000529310"/>
    </source>
</evidence>
<feature type="region of interest" description="Disordered" evidence="1">
    <location>
        <begin position="569"/>
        <end position="612"/>
    </location>
</feature>
<keyword evidence="4" id="KW-0378">Hydrolase</keyword>
<protein>
    <submittedName>
        <fullName evidence="4">Transglutaminase-like putative cysteine protease</fullName>
    </submittedName>
</protein>
<feature type="transmembrane region" description="Helical" evidence="2">
    <location>
        <begin position="74"/>
        <end position="98"/>
    </location>
</feature>
<dbReference type="GO" id="GO:0006508">
    <property type="term" value="P:proteolysis"/>
    <property type="evidence" value="ECO:0007669"/>
    <property type="project" value="UniProtKB-KW"/>
</dbReference>
<dbReference type="EMBL" id="JACHWQ010000001">
    <property type="protein sequence ID" value="MBB2975168.1"/>
    <property type="molecule type" value="Genomic_DNA"/>
</dbReference>
<keyword evidence="2" id="KW-0812">Transmembrane</keyword>
<dbReference type="InterPro" id="IPR038765">
    <property type="entry name" value="Papain-like_cys_pep_sf"/>
</dbReference>
<dbReference type="InterPro" id="IPR002931">
    <property type="entry name" value="Transglutaminase-like"/>
</dbReference>
<evidence type="ECO:0000259" key="3">
    <source>
        <dbReference type="SMART" id="SM00460"/>
    </source>
</evidence>
<reference evidence="4 5" key="1">
    <citation type="submission" date="2020-08" db="EMBL/GenBank/DDBJ databases">
        <title>Sequencing the genomes of 1000 actinobacteria strains.</title>
        <authorList>
            <person name="Klenk H.-P."/>
        </authorList>
    </citation>
    <scope>NUCLEOTIDE SEQUENCE [LARGE SCALE GENOMIC DNA]</scope>
    <source>
        <strain evidence="4 5">DSM 27099</strain>
    </source>
</reference>
<feature type="transmembrane region" description="Helical" evidence="2">
    <location>
        <begin position="180"/>
        <end position="196"/>
    </location>
</feature>
<dbReference type="Pfam" id="PF01841">
    <property type="entry name" value="Transglut_core"/>
    <property type="match status" value="1"/>
</dbReference>
<feature type="region of interest" description="Disordered" evidence="1">
    <location>
        <begin position="396"/>
        <end position="415"/>
    </location>
</feature>
<dbReference type="InterPro" id="IPR021878">
    <property type="entry name" value="TgpA_N"/>
</dbReference>
<feature type="transmembrane region" description="Helical" evidence="2">
    <location>
        <begin position="157"/>
        <end position="174"/>
    </location>
</feature>
<gene>
    <name evidence="4" type="ORF">FHX49_000709</name>
</gene>
<dbReference type="Pfam" id="PF11992">
    <property type="entry name" value="TgpA_N"/>
    <property type="match status" value="1"/>
</dbReference>
<dbReference type="PANTHER" id="PTHR42736">
    <property type="entry name" value="PROTEIN-GLUTAMINE GAMMA-GLUTAMYLTRANSFERASE"/>
    <property type="match status" value="1"/>
</dbReference>
<feature type="transmembrane region" description="Helical" evidence="2">
    <location>
        <begin position="617"/>
        <end position="641"/>
    </location>
</feature>
<dbReference type="SUPFAM" id="SSF54001">
    <property type="entry name" value="Cysteine proteinases"/>
    <property type="match status" value="1"/>
</dbReference>
<sequence length="761" mass="78359">MASAERRAHRAQHRRGALLPTIALWTALVASALPLLRVIDSGAWVTTALFGTAVVLAVGWGARRLLLAAVVVPLLELLTCVVFLTAAFLPTTGIFVVIPTSQTVVGAQSLLAQALDEIAVGAAPLSPTLALSFCLVAAIMLLSVAMDHVVLTARMPLLAGLALVAVSVIAQVIVPGDFSAGEFVFLAASILFLLWTETRRREKSRALQSISSTDGHATTARRHAGRGAAALAIGTVAVITALVVTPLLPAPVARTQASTGLAGTSINPTLRLGDDLRQPNDVDVLTFRTTLPTAPYLRAATLSTLDGAVWTPDEGGALALTPGSGVAAITAGGDIARTAGVTTIDIEALNSGLLPVPYPATDVTGLSGDWEARPEGGTVTAVASNTRGQSYAVTSEVPRPTREQIQASDAGGSGNDDLFTEMPSDIPSNIAQLASEVTAGAATDYDALIALQSWFRGSEFEYSLDAPVEEDFDGSGMVAVSKFLEVRSGYCVHFASAFASMARTLDMPSRIVVGYLPGVATTDVVGEQRVYQVSSSQLHAWPEVYFDGIGWVAFEPTKSLGTATVFSATPTNSTDTTEENAASAQPTAPSASPSTSNGRPADALDQNSAEAAGEGDALGSTIGILGLVVLLLAMPGLVAALRRGRRLHLAHRGDAHAAWAFVVDSAIDLGIAISASASPRAVAAHLRDSCDSALIGLNLLVPAIERAAYSPAGTAASSSGLADAAASVRDELRASASPVRRAFALAAPRSIVVRPAVEVAK</sequence>
<dbReference type="GO" id="GO:0008233">
    <property type="term" value="F:peptidase activity"/>
    <property type="evidence" value="ECO:0007669"/>
    <property type="project" value="UniProtKB-KW"/>
</dbReference>
<dbReference type="Proteomes" id="UP000529310">
    <property type="component" value="Unassembled WGS sequence"/>
</dbReference>
<feature type="transmembrane region" description="Helical" evidence="2">
    <location>
        <begin position="42"/>
        <end position="62"/>
    </location>
</feature>
<feature type="transmembrane region" description="Helical" evidence="2">
    <location>
        <begin position="228"/>
        <end position="248"/>
    </location>
</feature>
<dbReference type="SMART" id="SM00460">
    <property type="entry name" value="TGc"/>
    <property type="match status" value="1"/>
</dbReference>
<dbReference type="AlphaFoldDB" id="A0A7W4V2W6"/>
<dbReference type="RefSeq" id="WP_165141734.1">
    <property type="nucleotide sequence ID" value="NZ_CP049255.1"/>
</dbReference>